<dbReference type="RefSeq" id="WP_128753355.1">
    <property type="nucleotide sequence ID" value="NZ_CP035282.1"/>
</dbReference>
<evidence type="ECO:0000256" key="6">
    <source>
        <dbReference type="ARBA" id="ARBA00038076"/>
    </source>
</evidence>
<gene>
    <name evidence="9" type="ORF">EQM13_17315</name>
</gene>
<dbReference type="KEGG" id="spoa:EQM13_17315"/>
<feature type="transmembrane region" description="Helical" evidence="7">
    <location>
        <begin position="752"/>
        <end position="776"/>
    </location>
</feature>
<dbReference type="OrthoDB" id="9793166at2"/>
<feature type="transmembrane region" description="Helical" evidence="7">
    <location>
        <begin position="285"/>
        <end position="312"/>
    </location>
</feature>
<keyword evidence="3 7" id="KW-0812">Transmembrane</keyword>
<evidence type="ECO:0000256" key="5">
    <source>
        <dbReference type="ARBA" id="ARBA00023136"/>
    </source>
</evidence>
<proteinExistence type="inferred from homology"/>
<feature type="domain" description="ABC3 transporter permease C-terminal" evidence="8">
    <location>
        <begin position="759"/>
        <end position="874"/>
    </location>
</feature>
<dbReference type="PANTHER" id="PTHR30572">
    <property type="entry name" value="MEMBRANE COMPONENT OF TRANSPORTER-RELATED"/>
    <property type="match status" value="1"/>
</dbReference>
<reference evidence="10" key="1">
    <citation type="submission" date="2019-01" db="EMBL/GenBank/DDBJ databases">
        <title>Draft genomes of a novel of Sporanaerobacter strains.</title>
        <authorList>
            <person name="Ma S."/>
        </authorList>
    </citation>
    <scope>NUCLEOTIDE SEQUENCE [LARGE SCALE GENOMIC DNA]</scope>
    <source>
        <strain evidence="10">NJN-17</strain>
    </source>
</reference>
<organism evidence="9 10">
    <name type="scientific">Acidilutibacter cellobiosedens</name>
    <dbReference type="NCBI Taxonomy" id="2507161"/>
    <lineage>
        <taxon>Bacteria</taxon>
        <taxon>Bacillati</taxon>
        <taxon>Bacillota</taxon>
        <taxon>Tissierellia</taxon>
        <taxon>Tissierellales</taxon>
        <taxon>Acidilutibacteraceae</taxon>
        <taxon>Acidilutibacter</taxon>
    </lineage>
</organism>
<dbReference type="EMBL" id="CP035282">
    <property type="protein sequence ID" value="QAT63196.1"/>
    <property type="molecule type" value="Genomic_DNA"/>
</dbReference>
<dbReference type="AlphaFoldDB" id="A0A410QGX5"/>
<feature type="transmembrane region" description="Helical" evidence="7">
    <location>
        <begin position="843"/>
        <end position="866"/>
    </location>
</feature>
<dbReference type="GO" id="GO:0022857">
    <property type="term" value="F:transmembrane transporter activity"/>
    <property type="evidence" value="ECO:0007669"/>
    <property type="project" value="TreeGrafter"/>
</dbReference>
<dbReference type="InterPro" id="IPR050250">
    <property type="entry name" value="Macrolide_Exporter_MacB"/>
</dbReference>
<evidence type="ECO:0000256" key="4">
    <source>
        <dbReference type="ARBA" id="ARBA00022989"/>
    </source>
</evidence>
<comment type="similarity">
    <text evidence="6">Belongs to the ABC-4 integral membrane protein family.</text>
</comment>
<accession>A0A410QGX5</accession>
<keyword evidence="4 7" id="KW-1133">Transmembrane helix</keyword>
<feature type="transmembrane region" description="Helical" evidence="7">
    <location>
        <begin position="333"/>
        <end position="356"/>
    </location>
</feature>
<dbReference type="GO" id="GO:0005886">
    <property type="term" value="C:plasma membrane"/>
    <property type="evidence" value="ECO:0007669"/>
    <property type="project" value="UniProtKB-SubCell"/>
</dbReference>
<evidence type="ECO:0000256" key="2">
    <source>
        <dbReference type="ARBA" id="ARBA00022475"/>
    </source>
</evidence>
<feature type="transmembrane region" description="Helical" evidence="7">
    <location>
        <begin position="804"/>
        <end position="831"/>
    </location>
</feature>
<evidence type="ECO:0000256" key="7">
    <source>
        <dbReference type="SAM" id="Phobius"/>
    </source>
</evidence>
<protein>
    <submittedName>
        <fullName evidence="9">ABC transporter permease</fullName>
    </submittedName>
</protein>
<evidence type="ECO:0000256" key="1">
    <source>
        <dbReference type="ARBA" id="ARBA00004651"/>
    </source>
</evidence>
<evidence type="ECO:0000259" key="8">
    <source>
        <dbReference type="Pfam" id="PF02687"/>
    </source>
</evidence>
<evidence type="ECO:0000313" key="10">
    <source>
        <dbReference type="Proteomes" id="UP000287969"/>
    </source>
</evidence>
<dbReference type="PANTHER" id="PTHR30572:SF4">
    <property type="entry name" value="ABC TRANSPORTER PERMEASE YTRF"/>
    <property type="match status" value="1"/>
</dbReference>
<feature type="transmembrane region" description="Helical" evidence="7">
    <location>
        <begin position="457"/>
        <end position="477"/>
    </location>
</feature>
<name>A0A410QGX5_9FIRM</name>
<feature type="transmembrane region" description="Helical" evidence="7">
    <location>
        <begin position="20"/>
        <end position="44"/>
    </location>
</feature>
<feature type="domain" description="ABC3 transporter permease C-terminal" evidence="8">
    <location>
        <begin position="289"/>
        <end position="409"/>
    </location>
</feature>
<dbReference type="Proteomes" id="UP000287969">
    <property type="component" value="Chromosome"/>
</dbReference>
<evidence type="ECO:0000313" key="9">
    <source>
        <dbReference type="EMBL" id="QAT63196.1"/>
    </source>
</evidence>
<sequence length="886" mass="100569">MNILKEYTLDYIKHNKKSSIAIMIAILIATILLSALSGALYTFYTDEVRLLILENGNWHAELFDNTPGDKLKYVTAHPNVERVMIKGTWKIAKIDDPRRPYLAMRGLSQSYWEDMPEHTAILEGRIPKSENEIALSKQYFENHPDLKIGDSLTLDLGNRKLNGKQIDFNAPFKDEELFVPTVKRIYTVVAKLDITTNSMTPYYMAYGYLNETNILPEDQLTVYMRFKNPRSTYEDINNIAKSVCSKPDEYGKYMVRTNDSLLAKYLIFPPKQRTDFKLWMLSQPVMITVIVLLVAGVFVFIINNAFAMSANARLKQLGMLKSIGASPKQVQHSVIFEGFVLSVIPVPVGLFIGWALDYGLFSYINSVKNLRDYNIVFTFGLPAALPSVLLALLTVWLSALIPARKISRLMPIDAIRQGEDIKIKKVKKHNIASKIFGIEGELAQNALYIRRKSYRTASISLTLSFLLFSGFLNFMAVNDAKNKIFYFDKLKEQQQNISLYTEDGNMTEPEFENQIRSVEGAKSVLFASEVPAGLWLSTDMESYELRGIGGLKRIADSGKFSVYEEKGKFRIQTNLIALDDQSFAEYCKQIGADSSMFYDTKRPLTIVVNEVQDDMHSDLRNEVRIPFLKLNVGDKLNEEEKTYPEDTSDFSFQTEIGFLTNQMPAVGDRYGGYQLIQVMPRSTYLKIIENFQEVRALRGKRVFAPIVVQSEDFIQPVTDKIIEICDKWYGSGDYSIWNVLEMRQTDTNSRNLLKTVMLCVAVFLALIGISNVFATVSGNLRQRKKEFAMLRSVGISPKGIKRMLLLEGILFGIMPIVLSIPLNLIVIGVFLKVNMIYLKEFLPFLPVLPILIFGGVILLSIILSYVMGGRMLRKGDIVDILKDEAV</sequence>
<dbReference type="Pfam" id="PF02687">
    <property type="entry name" value="FtsX"/>
    <property type="match status" value="2"/>
</dbReference>
<evidence type="ECO:0000256" key="3">
    <source>
        <dbReference type="ARBA" id="ARBA00022692"/>
    </source>
</evidence>
<dbReference type="InterPro" id="IPR003838">
    <property type="entry name" value="ABC3_permease_C"/>
</dbReference>
<feature type="transmembrane region" description="Helical" evidence="7">
    <location>
        <begin position="376"/>
        <end position="401"/>
    </location>
</feature>
<keyword evidence="2" id="KW-1003">Cell membrane</keyword>
<comment type="subcellular location">
    <subcellularLocation>
        <location evidence="1">Cell membrane</location>
        <topology evidence="1">Multi-pass membrane protein</topology>
    </subcellularLocation>
</comment>
<keyword evidence="5 7" id="KW-0472">Membrane</keyword>
<keyword evidence="10" id="KW-1185">Reference proteome</keyword>